<dbReference type="AlphaFoldDB" id="A0A7Y0AHV5"/>
<sequence length="229" mass="25295">MSASLTPQKVDLKALQQQQIDADGNFAASQEEKVSGNVDKSYKLPKHAAHRIHIKLSRKVHLPAEEDYEWKSEIMELSPAEFERMKSNGSFNGYKKQEILHDPRPKSVQQASKTGDIDAGTPSDPKTSLASLQAAQMRYRELTNHDAPTDKSFEELLELIAPLEAQLKAKSTTGGAVKKPLRSLVDAQDRYKELVGKAAPEDKSFTELKEAITHFESPEGAADLEAAKA</sequence>
<evidence type="ECO:0000313" key="2">
    <source>
        <dbReference type="EMBL" id="NML67612.1"/>
    </source>
</evidence>
<dbReference type="EMBL" id="JABBGH010000003">
    <property type="protein sequence ID" value="NML67612.1"/>
    <property type="molecule type" value="Genomic_DNA"/>
</dbReference>
<dbReference type="Proteomes" id="UP000559626">
    <property type="component" value="Unassembled WGS sequence"/>
</dbReference>
<evidence type="ECO:0000313" key="3">
    <source>
        <dbReference type="Proteomes" id="UP000559626"/>
    </source>
</evidence>
<name>A0A7Y0AHV5_9BACT</name>
<keyword evidence="3" id="KW-1185">Reference proteome</keyword>
<comment type="caution">
    <text evidence="2">The sequence shown here is derived from an EMBL/GenBank/DDBJ whole genome shotgun (WGS) entry which is preliminary data.</text>
</comment>
<feature type="region of interest" description="Disordered" evidence="1">
    <location>
        <begin position="98"/>
        <end position="132"/>
    </location>
</feature>
<proteinExistence type="predicted"/>
<accession>A0A7Y0AHV5</accession>
<evidence type="ECO:0000256" key="1">
    <source>
        <dbReference type="SAM" id="MobiDB-lite"/>
    </source>
</evidence>
<gene>
    <name evidence="2" type="ORF">HHL22_20620</name>
</gene>
<organism evidence="2 3">
    <name type="scientific">Hymenobacter polaris</name>
    <dbReference type="NCBI Taxonomy" id="2682546"/>
    <lineage>
        <taxon>Bacteria</taxon>
        <taxon>Pseudomonadati</taxon>
        <taxon>Bacteroidota</taxon>
        <taxon>Cytophagia</taxon>
        <taxon>Cytophagales</taxon>
        <taxon>Hymenobacteraceae</taxon>
        <taxon>Hymenobacter</taxon>
    </lineage>
</organism>
<dbReference type="RefSeq" id="WP_169533265.1">
    <property type="nucleotide sequence ID" value="NZ_JABBGH010000003.1"/>
</dbReference>
<reference evidence="2 3" key="1">
    <citation type="submission" date="2020-04" db="EMBL/GenBank/DDBJ databases">
        <title>Hymenobacter polaris sp. nov., isolated from Arctic soil.</title>
        <authorList>
            <person name="Dahal R.H."/>
        </authorList>
    </citation>
    <scope>NUCLEOTIDE SEQUENCE [LARGE SCALE GENOMIC DNA]</scope>
    <source>
        <strain evidence="2 3">RP-2-7</strain>
    </source>
</reference>
<protein>
    <submittedName>
        <fullName evidence="2">Uncharacterized protein</fullName>
    </submittedName>
</protein>